<proteinExistence type="predicted"/>
<dbReference type="Proteomes" id="UP000245626">
    <property type="component" value="Unassembled WGS sequence"/>
</dbReference>
<sequence>MSLPWQAGRSHRERGRSEFWGGNFSLFFYFCHHFHLFFSSQKSIEMKGLAKHLPMSNPCRKQKRWSAQCRPGAAETLGATPRAQQEIGFLVQMYGLVGAGEDAEDKAERSPILLPCRHWHEKTPFDREQHHQRTVRSRSQNFRLVALGTLPRRGFVFAGVV</sequence>
<name>A0ACD0NVK0_9BASI</name>
<accession>A0ACD0NVK0</accession>
<reference evidence="1 2" key="1">
    <citation type="journal article" date="2018" name="Mol. Biol. Evol.">
        <title>Broad Genomic Sampling Reveals a Smut Pathogenic Ancestry of the Fungal Clade Ustilaginomycotina.</title>
        <authorList>
            <person name="Kijpornyongpan T."/>
            <person name="Mondo S.J."/>
            <person name="Barry K."/>
            <person name="Sandor L."/>
            <person name="Lee J."/>
            <person name="Lipzen A."/>
            <person name="Pangilinan J."/>
            <person name="LaButti K."/>
            <person name="Hainaut M."/>
            <person name="Henrissat B."/>
            <person name="Grigoriev I.V."/>
            <person name="Spatafora J.W."/>
            <person name="Aime M.C."/>
        </authorList>
    </citation>
    <scope>NUCLEOTIDE SEQUENCE [LARGE SCALE GENOMIC DNA]</scope>
    <source>
        <strain evidence="1 2">SA 807</strain>
    </source>
</reference>
<protein>
    <submittedName>
        <fullName evidence="1">Uncharacterized protein</fullName>
    </submittedName>
</protein>
<organism evidence="1 2">
    <name type="scientific">Violaceomyces palustris</name>
    <dbReference type="NCBI Taxonomy" id="1673888"/>
    <lineage>
        <taxon>Eukaryota</taxon>
        <taxon>Fungi</taxon>
        <taxon>Dikarya</taxon>
        <taxon>Basidiomycota</taxon>
        <taxon>Ustilaginomycotina</taxon>
        <taxon>Ustilaginomycetes</taxon>
        <taxon>Violaceomycetales</taxon>
        <taxon>Violaceomycetaceae</taxon>
        <taxon>Violaceomyces</taxon>
    </lineage>
</organism>
<keyword evidence="2" id="KW-1185">Reference proteome</keyword>
<evidence type="ECO:0000313" key="1">
    <source>
        <dbReference type="EMBL" id="PWN49878.1"/>
    </source>
</evidence>
<dbReference type="EMBL" id="KZ819996">
    <property type="protein sequence ID" value="PWN49878.1"/>
    <property type="molecule type" value="Genomic_DNA"/>
</dbReference>
<evidence type="ECO:0000313" key="2">
    <source>
        <dbReference type="Proteomes" id="UP000245626"/>
    </source>
</evidence>
<gene>
    <name evidence="1" type="ORF">IE53DRAFT_123126</name>
</gene>